<dbReference type="EMBL" id="JASSZA010000002">
    <property type="protein sequence ID" value="KAK2118605.1"/>
    <property type="molecule type" value="Genomic_DNA"/>
</dbReference>
<organism evidence="7 8">
    <name type="scientific">Saguinus oedipus</name>
    <name type="common">Cotton-top tamarin</name>
    <name type="synonym">Oedipomidas oedipus</name>
    <dbReference type="NCBI Taxonomy" id="9490"/>
    <lineage>
        <taxon>Eukaryota</taxon>
        <taxon>Metazoa</taxon>
        <taxon>Chordata</taxon>
        <taxon>Craniata</taxon>
        <taxon>Vertebrata</taxon>
        <taxon>Euteleostomi</taxon>
        <taxon>Mammalia</taxon>
        <taxon>Eutheria</taxon>
        <taxon>Euarchontoglires</taxon>
        <taxon>Primates</taxon>
        <taxon>Haplorrhini</taxon>
        <taxon>Platyrrhini</taxon>
        <taxon>Cebidae</taxon>
        <taxon>Callitrichinae</taxon>
        <taxon>Saguinus</taxon>
    </lineage>
</organism>
<protein>
    <submittedName>
        <fullName evidence="7">Keratin, type I cytoskeletal 18</fullName>
    </submittedName>
</protein>
<dbReference type="InterPro" id="IPR018039">
    <property type="entry name" value="IF_conserved"/>
</dbReference>
<evidence type="ECO:0000256" key="5">
    <source>
        <dbReference type="RuleBase" id="RU000685"/>
    </source>
</evidence>
<keyword evidence="1" id="KW-0597">Phosphoprotein</keyword>
<comment type="similarity">
    <text evidence="5">Belongs to the intermediate filament family.</text>
</comment>
<gene>
    <name evidence="7" type="primary">KRT18_15</name>
    <name evidence="7" type="ORF">P7K49_005492</name>
</gene>
<proteinExistence type="inferred from homology"/>
<dbReference type="InterPro" id="IPR002957">
    <property type="entry name" value="Keratin_I"/>
</dbReference>
<evidence type="ECO:0000313" key="8">
    <source>
        <dbReference type="Proteomes" id="UP001266305"/>
    </source>
</evidence>
<accession>A0ABQ9WAY4</accession>
<dbReference type="Gene3D" id="1.20.5.170">
    <property type="match status" value="1"/>
</dbReference>
<evidence type="ECO:0000256" key="3">
    <source>
        <dbReference type="ARBA" id="ARBA00022754"/>
    </source>
</evidence>
<evidence type="ECO:0000256" key="2">
    <source>
        <dbReference type="ARBA" id="ARBA00022744"/>
    </source>
</evidence>
<reference evidence="7 8" key="1">
    <citation type="submission" date="2023-05" db="EMBL/GenBank/DDBJ databases">
        <title>B98-5 Cell Line De Novo Hybrid Assembly: An Optical Mapping Approach.</title>
        <authorList>
            <person name="Kananen K."/>
            <person name="Auerbach J.A."/>
            <person name="Kautto E."/>
            <person name="Blachly J.S."/>
        </authorList>
    </citation>
    <scope>NUCLEOTIDE SEQUENCE [LARGE SCALE GENOMIC DNA]</scope>
    <source>
        <strain evidence="7">B95-8</strain>
        <tissue evidence="7">Cell line</tissue>
    </source>
</reference>
<dbReference type="Pfam" id="PF00038">
    <property type="entry name" value="Filament"/>
    <property type="match status" value="1"/>
</dbReference>
<dbReference type="InterPro" id="IPR039008">
    <property type="entry name" value="IF_rod_dom"/>
</dbReference>
<dbReference type="PANTHER" id="PTHR23239:SF349">
    <property type="entry name" value="KERATIN, TYPE I CYTOSKELETAL 18"/>
    <property type="match status" value="1"/>
</dbReference>
<keyword evidence="4" id="KW-0175">Coiled coil</keyword>
<dbReference type="Proteomes" id="UP001266305">
    <property type="component" value="Unassembled WGS sequence"/>
</dbReference>
<name>A0ABQ9WAY4_SAGOE</name>
<comment type="caution">
    <text evidence="7">The sequence shown here is derived from an EMBL/GenBank/DDBJ whole genome shotgun (WGS) entry which is preliminary data.</text>
</comment>
<evidence type="ECO:0000313" key="7">
    <source>
        <dbReference type="EMBL" id="KAK2118605.1"/>
    </source>
</evidence>
<keyword evidence="3 5" id="KW-0403">Intermediate filament</keyword>
<dbReference type="PANTHER" id="PTHR23239">
    <property type="entry name" value="INTERMEDIATE FILAMENT"/>
    <property type="match status" value="1"/>
</dbReference>
<keyword evidence="8" id="KW-1185">Reference proteome</keyword>
<dbReference type="PROSITE" id="PS00226">
    <property type="entry name" value="IF_ROD_1"/>
    <property type="match status" value="1"/>
</dbReference>
<evidence type="ECO:0000259" key="6">
    <source>
        <dbReference type="Pfam" id="PF00038"/>
    </source>
</evidence>
<keyword evidence="2" id="KW-0416">Keratin</keyword>
<evidence type="ECO:0000256" key="1">
    <source>
        <dbReference type="ARBA" id="ARBA00022553"/>
    </source>
</evidence>
<dbReference type="SUPFAM" id="SSF64593">
    <property type="entry name" value="Intermediate filament protein, coiled coil region"/>
    <property type="match status" value="1"/>
</dbReference>
<sequence>MLLELRHTVQFLEIDLGSVRNLKVSVENNPREVEACYTLQMEQLNRILLYLESELAQTPPEGQLQAQEYEAPLNIKAELEAEIATYHRLLEDGKDFNLVMPWAAVLHANHPKDHHLPESGQQSGA</sequence>
<feature type="domain" description="IF rod" evidence="6">
    <location>
        <begin position="3"/>
        <end position="93"/>
    </location>
</feature>
<evidence type="ECO:0000256" key="4">
    <source>
        <dbReference type="ARBA" id="ARBA00023054"/>
    </source>
</evidence>